<dbReference type="Proteomes" id="UP000813461">
    <property type="component" value="Unassembled WGS sequence"/>
</dbReference>
<dbReference type="Pfam" id="PF06985">
    <property type="entry name" value="HET"/>
    <property type="match status" value="1"/>
</dbReference>
<dbReference type="PANTHER" id="PTHR24148">
    <property type="entry name" value="ANKYRIN REPEAT DOMAIN-CONTAINING PROTEIN 39 HOMOLOG-RELATED"/>
    <property type="match status" value="1"/>
</dbReference>
<dbReference type="OrthoDB" id="3548654at2759"/>
<evidence type="ECO:0000313" key="4">
    <source>
        <dbReference type="Proteomes" id="UP000813461"/>
    </source>
</evidence>
<dbReference type="EMBL" id="JAGMVJ010000005">
    <property type="protein sequence ID" value="KAH7090814.1"/>
    <property type="molecule type" value="Genomic_DNA"/>
</dbReference>
<organism evidence="3 4">
    <name type="scientific">Paraphoma chrysanthemicola</name>
    <dbReference type="NCBI Taxonomy" id="798071"/>
    <lineage>
        <taxon>Eukaryota</taxon>
        <taxon>Fungi</taxon>
        <taxon>Dikarya</taxon>
        <taxon>Ascomycota</taxon>
        <taxon>Pezizomycotina</taxon>
        <taxon>Dothideomycetes</taxon>
        <taxon>Pleosporomycetidae</taxon>
        <taxon>Pleosporales</taxon>
        <taxon>Pleosporineae</taxon>
        <taxon>Phaeosphaeriaceae</taxon>
        <taxon>Paraphoma</taxon>
    </lineage>
</organism>
<protein>
    <submittedName>
        <fullName evidence="3">Heterokaryon incompatibility protein-domain-containing protein</fullName>
    </submittedName>
</protein>
<feature type="compositionally biased region" description="Polar residues" evidence="1">
    <location>
        <begin position="1"/>
        <end position="18"/>
    </location>
</feature>
<comment type="caution">
    <text evidence="3">The sequence shown here is derived from an EMBL/GenBank/DDBJ whole genome shotgun (WGS) entry which is preliminary data.</text>
</comment>
<feature type="region of interest" description="Disordered" evidence="1">
    <location>
        <begin position="1"/>
        <end position="41"/>
    </location>
</feature>
<feature type="domain" description="Heterokaryon incompatibility" evidence="2">
    <location>
        <begin position="82"/>
        <end position="254"/>
    </location>
</feature>
<name>A0A8K0R9P0_9PLEO</name>
<evidence type="ECO:0000256" key="1">
    <source>
        <dbReference type="SAM" id="MobiDB-lite"/>
    </source>
</evidence>
<accession>A0A8K0R9P0</accession>
<reference evidence="3" key="1">
    <citation type="journal article" date="2021" name="Nat. Commun.">
        <title>Genetic determinants of endophytism in the Arabidopsis root mycobiome.</title>
        <authorList>
            <person name="Mesny F."/>
            <person name="Miyauchi S."/>
            <person name="Thiergart T."/>
            <person name="Pickel B."/>
            <person name="Atanasova L."/>
            <person name="Karlsson M."/>
            <person name="Huettel B."/>
            <person name="Barry K.W."/>
            <person name="Haridas S."/>
            <person name="Chen C."/>
            <person name="Bauer D."/>
            <person name="Andreopoulos W."/>
            <person name="Pangilinan J."/>
            <person name="LaButti K."/>
            <person name="Riley R."/>
            <person name="Lipzen A."/>
            <person name="Clum A."/>
            <person name="Drula E."/>
            <person name="Henrissat B."/>
            <person name="Kohler A."/>
            <person name="Grigoriev I.V."/>
            <person name="Martin F.M."/>
            <person name="Hacquard S."/>
        </authorList>
    </citation>
    <scope>NUCLEOTIDE SEQUENCE</scope>
    <source>
        <strain evidence="3">MPI-SDFR-AT-0120</strain>
    </source>
</reference>
<dbReference type="InterPro" id="IPR052895">
    <property type="entry name" value="HetReg/Transcr_Mod"/>
</dbReference>
<dbReference type="Pfam" id="PF26639">
    <property type="entry name" value="Het-6_barrel"/>
    <property type="match status" value="1"/>
</dbReference>
<keyword evidence="4" id="KW-1185">Reference proteome</keyword>
<sequence>MVPPTVETTSSTQDQTTRCPVCKSHQEAESRDSTAGQGPLYEPLGEKMLRVLRLNTPVDDGQGRINCCLETVHLDTIRARGFVALSYTWGDPYGGFQEDGSPTYTADRDCEIVCNGHPVQVTRNLLDFLKTAKAHGSFPHETTPIWIDAVCINQEDLDERASQVKMMTWIYNCAREVFIWLGKPDDHIHYAKRLLWALKKHDIRDLHEYQPKNPEDLENTNVFLKTGATSRKAWIALGDLFSRAWFGRIWVVQEIAFGGTAKIYFGDEFIKYKHIDHFAECYTHSWWVEQYLHRVFDHHDLHLPTDETKVTRIRENMHAVGHIQQSNERVGMGLPYNYFNMIMFSKAFDAGDPRDKIYALLGMCSSIDTTGMPDYRLDAAKLYPEIFAMTLAESGTMPFSLHTPREKSEKIPDLPSWCPDYSARDYYTADFTATHAAGHTAGHLWKSGVNVRWAVDKRKFGVKNAPIDHVALVGESMDEFLKSGKCPGWIKILSSMPDKYKKKQQSCMEIFWRLWVRDREWRKYEARPIVGECFARWLVVQAAKTICSTPDGEQRLAVKSSFIKSFEELSKLDATGLLPRPDELELYLGPSRPEDATALTPKSSRKQPEGIGMESYWHYDDQSPRVRDKLFITKEDGYIGIGPCTMREGDLMCIFCGAPSCFIIRASAEHEGCYEFVGPAYVHGLMDEEEVKAIGFGVTWVTLV</sequence>
<dbReference type="InterPro" id="IPR010730">
    <property type="entry name" value="HET"/>
</dbReference>
<evidence type="ECO:0000313" key="3">
    <source>
        <dbReference type="EMBL" id="KAH7090814.1"/>
    </source>
</evidence>
<proteinExistence type="predicted"/>
<evidence type="ECO:0000259" key="2">
    <source>
        <dbReference type="Pfam" id="PF06985"/>
    </source>
</evidence>
<dbReference type="AlphaFoldDB" id="A0A8K0R9P0"/>
<gene>
    <name evidence="3" type="ORF">FB567DRAFT_300439</name>
</gene>
<dbReference type="PANTHER" id="PTHR24148:SF64">
    <property type="entry name" value="HETEROKARYON INCOMPATIBILITY DOMAIN-CONTAINING PROTEIN"/>
    <property type="match status" value="1"/>
</dbReference>